<gene>
    <name evidence="1" type="ORF">PXEA_LOCUS2406</name>
</gene>
<proteinExistence type="predicted"/>
<dbReference type="EMBL" id="CAAALY010005150">
    <property type="protein sequence ID" value="VEL08966.1"/>
    <property type="molecule type" value="Genomic_DNA"/>
</dbReference>
<sequence>MRQTRLATLRLSEEMKTVATGTTSTKYCDSGIIVAATIVTATNRPVIPVGSADGQILRLIGIDNYLRARPAKMLLAEVCPATGASWHSIRSNVSCLVENLKIGAFTGSEMEKEGMYKRSAHFWALDLTPFGTVVD</sequence>
<name>A0A3S5CC63_9PLAT</name>
<organism evidence="1 2">
    <name type="scientific">Protopolystoma xenopodis</name>
    <dbReference type="NCBI Taxonomy" id="117903"/>
    <lineage>
        <taxon>Eukaryota</taxon>
        <taxon>Metazoa</taxon>
        <taxon>Spiralia</taxon>
        <taxon>Lophotrochozoa</taxon>
        <taxon>Platyhelminthes</taxon>
        <taxon>Monogenea</taxon>
        <taxon>Polyopisthocotylea</taxon>
        <taxon>Polystomatidea</taxon>
        <taxon>Polystomatidae</taxon>
        <taxon>Protopolystoma</taxon>
    </lineage>
</organism>
<evidence type="ECO:0000313" key="1">
    <source>
        <dbReference type="EMBL" id="VEL08966.1"/>
    </source>
</evidence>
<keyword evidence="2" id="KW-1185">Reference proteome</keyword>
<accession>A0A3S5CC63</accession>
<dbReference type="Proteomes" id="UP000784294">
    <property type="component" value="Unassembled WGS sequence"/>
</dbReference>
<evidence type="ECO:0000313" key="2">
    <source>
        <dbReference type="Proteomes" id="UP000784294"/>
    </source>
</evidence>
<reference evidence="1" key="1">
    <citation type="submission" date="2018-11" db="EMBL/GenBank/DDBJ databases">
        <authorList>
            <consortium name="Pathogen Informatics"/>
        </authorList>
    </citation>
    <scope>NUCLEOTIDE SEQUENCE</scope>
</reference>
<protein>
    <submittedName>
        <fullName evidence="1">Uncharacterized protein</fullName>
    </submittedName>
</protein>
<dbReference type="AlphaFoldDB" id="A0A3S5CC63"/>
<comment type="caution">
    <text evidence="1">The sequence shown here is derived from an EMBL/GenBank/DDBJ whole genome shotgun (WGS) entry which is preliminary data.</text>
</comment>